<evidence type="ECO:0000256" key="5">
    <source>
        <dbReference type="SAM" id="MobiDB-lite"/>
    </source>
</evidence>
<keyword evidence="3" id="KW-0547">Nucleotide-binding</keyword>
<feature type="region of interest" description="Disordered" evidence="5">
    <location>
        <begin position="338"/>
        <end position="412"/>
    </location>
</feature>
<dbReference type="GO" id="GO:0005524">
    <property type="term" value="F:ATP binding"/>
    <property type="evidence" value="ECO:0007669"/>
    <property type="project" value="UniProtKB-KW"/>
</dbReference>
<keyword evidence="8" id="KW-1185">Reference proteome</keyword>
<dbReference type="SMART" id="SM00382">
    <property type="entry name" value="AAA"/>
    <property type="match status" value="2"/>
</dbReference>
<evidence type="ECO:0000256" key="2">
    <source>
        <dbReference type="ARBA" id="ARBA00022448"/>
    </source>
</evidence>
<dbReference type="Proteomes" id="UP000219689">
    <property type="component" value="Unassembled WGS sequence"/>
</dbReference>
<dbReference type="NCBIfam" id="TIGR01727">
    <property type="entry name" value="oligo_HPY"/>
    <property type="match status" value="1"/>
</dbReference>
<evidence type="ECO:0000256" key="3">
    <source>
        <dbReference type="ARBA" id="ARBA00022741"/>
    </source>
</evidence>
<dbReference type="PANTHER" id="PTHR43776">
    <property type="entry name" value="TRANSPORT ATP-BINDING PROTEIN"/>
    <property type="match status" value="1"/>
</dbReference>
<evidence type="ECO:0000313" key="7">
    <source>
        <dbReference type="EMBL" id="PCR89068.1"/>
    </source>
</evidence>
<dbReference type="NCBIfam" id="NF007739">
    <property type="entry name" value="PRK10419.1"/>
    <property type="match status" value="2"/>
</dbReference>
<keyword evidence="2" id="KW-0813">Transport</keyword>
<dbReference type="InterPro" id="IPR017871">
    <property type="entry name" value="ABC_transporter-like_CS"/>
</dbReference>
<dbReference type="GO" id="GO:0016887">
    <property type="term" value="F:ATP hydrolysis activity"/>
    <property type="evidence" value="ECO:0007669"/>
    <property type="project" value="InterPro"/>
</dbReference>
<evidence type="ECO:0000256" key="4">
    <source>
        <dbReference type="ARBA" id="ARBA00022840"/>
    </source>
</evidence>
<dbReference type="PROSITE" id="PS00211">
    <property type="entry name" value="ABC_TRANSPORTER_1"/>
    <property type="match status" value="2"/>
</dbReference>
<dbReference type="InterPro" id="IPR027417">
    <property type="entry name" value="P-loop_NTPase"/>
</dbReference>
<gene>
    <name evidence="7" type="ORF">CP557_00055</name>
</gene>
<organism evidence="7 8">
    <name type="scientific">Natrinema ejinorense</name>
    <dbReference type="NCBI Taxonomy" id="373386"/>
    <lineage>
        <taxon>Archaea</taxon>
        <taxon>Methanobacteriati</taxon>
        <taxon>Methanobacteriota</taxon>
        <taxon>Stenosarchaea group</taxon>
        <taxon>Halobacteria</taxon>
        <taxon>Halobacteriales</taxon>
        <taxon>Natrialbaceae</taxon>
        <taxon>Natrinema</taxon>
    </lineage>
</organism>
<protein>
    <submittedName>
        <fullName evidence="7">Glutathione ABC transporter ATP-binding protein</fullName>
    </submittedName>
</protein>
<dbReference type="NCBIfam" id="NF008453">
    <property type="entry name" value="PRK11308.1"/>
    <property type="match status" value="2"/>
</dbReference>
<dbReference type="Pfam" id="PF08352">
    <property type="entry name" value="oligo_HPY"/>
    <property type="match status" value="1"/>
</dbReference>
<dbReference type="InterPro" id="IPR003593">
    <property type="entry name" value="AAA+_ATPase"/>
</dbReference>
<keyword evidence="4 7" id="KW-0067">ATP-binding</keyword>
<dbReference type="AlphaFoldDB" id="A0A2A5QQD5"/>
<sequence>MSEPLLDVSDLRVRFDTDTETVRAVDGLSLSVAPGEIVGLVGESGCGKSAAVRAIAGLHGDAARVDGSVTFDGTDLRALPAERRRRIRATRLSTVFQDPSATLTPTRSVRFHLEEALRLADRPEDRSLRGALGLDPRDWGGAGRSRRERALELLDQVDLDDPDYLERYPHELSGGEAQRVSIAVALASDPDLLLADEPTTALDATTRTAVLELLAELVSQRDLATLLVSHDLQLVGEYCDRVVVAYAGTAMEAGPADRVLTAPRHPYTRLLLSCRIDGTPPGERLPTIDGTVPDPTVESAGCPFAPRCPHATDTCQTTALPTVDIETDGRVHCRERTAIEAATGGPLTGSPSAADAGRDRSRPTEPSAGRAATAAGDRSQPPNPRSSASSSPSTFGNETTDHEGPLLELRDVSKRYPADDSWLSRLRGHERYVQAVDDVSLTVRRGETLGLVGESGAGKSTVIDLITGLESPTAGTIKFDGDPIGTVDDRSQEHLAAVGRLFQHPRSSLDPRQRVRTAIEEPLREADWSRERRRQRIAALLSLVGLDDRHADRRPHQLSGGQCQRVALARAISLEPSVVVLDEPTAALDVSVRAQVCNLLLDLQARLDCAFVLVSHDLAVVRHLADRIAVMCDGRIVESNSAERLRTDPERAATKRLLSAASGLTSSEPDSSDDSRGFPEV</sequence>
<evidence type="ECO:0000256" key="1">
    <source>
        <dbReference type="ARBA" id="ARBA00005417"/>
    </source>
</evidence>
<comment type="similarity">
    <text evidence="1">Belongs to the ABC transporter superfamily.</text>
</comment>
<dbReference type="Pfam" id="PF00005">
    <property type="entry name" value="ABC_tran"/>
    <property type="match status" value="2"/>
</dbReference>
<feature type="domain" description="ABC transporter" evidence="6">
    <location>
        <begin position="407"/>
        <end position="658"/>
    </location>
</feature>
<evidence type="ECO:0000313" key="8">
    <source>
        <dbReference type="Proteomes" id="UP000219689"/>
    </source>
</evidence>
<feature type="region of interest" description="Disordered" evidence="5">
    <location>
        <begin position="658"/>
        <end position="681"/>
    </location>
</feature>
<dbReference type="EMBL" id="NXNI01000001">
    <property type="protein sequence ID" value="PCR89068.1"/>
    <property type="molecule type" value="Genomic_DNA"/>
</dbReference>
<dbReference type="PANTHER" id="PTHR43776:SF7">
    <property type="entry name" value="D,D-DIPEPTIDE TRANSPORT ATP-BINDING PROTEIN DDPF-RELATED"/>
    <property type="match status" value="1"/>
</dbReference>
<reference evidence="7 8" key="1">
    <citation type="submission" date="2017-09" db="EMBL/GenBank/DDBJ databases">
        <title>Genome sequences of Natrinema ejinorence JCM 13890T.</title>
        <authorList>
            <person name="Roh S.W."/>
            <person name="Kim Y.B."/>
            <person name="Kim J.Y."/>
        </authorList>
    </citation>
    <scope>NUCLEOTIDE SEQUENCE [LARGE SCALE GENOMIC DNA]</scope>
    <source>
        <strain evidence="7 8">JCM 13890</strain>
    </source>
</reference>
<dbReference type="OrthoDB" id="18209at2157"/>
<name>A0A2A5QQD5_9EURY</name>
<dbReference type="CDD" id="cd03257">
    <property type="entry name" value="ABC_NikE_OppD_transporters"/>
    <property type="match status" value="2"/>
</dbReference>
<dbReference type="InterPro" id="IPR050319">
    <property type="entry name" value="ABC_transp_ATP-bind"/>
</dbReference>
<dbReference type="Gene3D" id="3.40.50.300">
    <property type="entry name" value="P-loop containing nucleotide triphosphate hydrolases"/>
    <property type="match status" value="2"/>
</dbReference>
<evidence type="ECO:0000259" key="6">
    <source>
        <dbReference type="PROSITE" id="PS50893"/>
    </source>
</evidence>
<dbReference type="SUPFAM" id="SSF52540">
    <property type="entry name" value="P-loop containing nucleoside triphosphate hydrolases"/>
    <property type="match status" value="2"/>
</dbReference>
<dbReference type="InterPro" id="IPR013563">
    <property type="entry name" value="Oligopep_ABC_C"/>
</dbReference>
<dbReference type="PROSITE" id="PS50893">
    <property type="entry name" value="ABC_TRANSPORTER_2"/>
    <property type="match status" value="2"/>
</dbReference>
<feature type="domain" description="ABC transporter" evidence="6">
    <location>
        <begin position="6"/>
        <end position="272"/>
    </location>
</feature>
<accession>A0A2A5QQD5</accession>
<comment type="caution">
    <text evidence="7">The sequence shown here is derived from an EMBL/GenBank/DDBJ whole genome shotgun (WGS) entry which is preliminary data.</text>
</comment>
<feature type="compositionally biased region" description="Basic and acidic residues" evidence="5">
    <location>
        <begin position="399"/>
        <end position="412"/>
    </location>
</feature>
<proteinExistence type="inferred from homology"/>
<dbReference type="GO" id="GO:0015833">
    <property type="term" value="P:peptide transport"/>
    <property type="evidence" value="ECO:0007669"/>
    <property type="project" value="InterPro"/>
</dbReference>
<dbReference type="GO" id="GO:0055085">
    <property type="term" value="P:transmembrane transport"/>
    <property type="evidence" value="ECO:0007669"/>
    <property type="project" value="UniProtKB-ARBA"/>
</dbReference>
<dbReference type="InterPro" id="IPR003439">
    <property type="entry name" value="ABC_transporter-like_ATP-bd"/>
</dbReference>
<dbReference type="RefSeq" id="WP_097378019.1">
    <property type="nucleotide sequence ID" value="NZ_NXNI01000001.1"/>
</dbReference>